<comment type="caution">
    <text evidence="1">The sequence shown here is derived from an EMBL/GenBank/DDBJ whole genome shotgun (WGS) entry which is preliminary data.</text>
</comment>
<protein>
    <submittedName>
        <fullName evidence="1">Uncharacterized protein</fullName>
    </submittedName>
</protein>
<keyword evidence="2" id="KW-1185">Reference proteome</keyword>
<name>A0ABQ8TNT8_PERAM</name>
<dbReference type="PANTHER" id="PTHR11008:SF32">
    <property type="entry name" value="CIRCADIAN CLOCK-CONTROLLED PROTEIN DAYWAKE-RELATED"/>
    <property type="match status" value="1"/>
</dbReference>
<reference evidence="1 2" key="1">
    <citation type="journal article" date="2022" name="Allergy">
        <title>Genome assembly and annotation of Periplaneta americana reveal a comprehensive cockroach allergen profile.</title>
        <authorList>
            <person name="Wang L."/>
            <person name="Xiong Q."/>
            <person name="Saelim N."/>
            <person name="Wang L."/>
            <person name="Nong W."/>
            <person name="Wan A.T."/>
            <person name="Shi M."/>
            <person name="Liu X."/>
            <person name="Cao Q."/>
            <person name="Hui J.H.L."/>
            <person name="Sookrung N."/>
            <person name="Leung T.F."/>
            <person name="Tungtrongchitr A."/>
            <person name="Tsui S.K.W."/>
        </authorList>
    </citation>
    <scope>NUCLEOTIDE SEQUENCE [LARGE SCALE GENOMIC DNA]</scope>
    <source>
        <strain evidence="1">PWHHKU_190912</strain>
    </source>
</reference>
<accession>A0ABQ8TNT8</accession>
<evidence type="ECO:0000313" key="1">
    <source>
        <dbReference type="EMBL" id="KAJ4448242.1"/>
    </source>
</evidence>
<proteinExistence type="predicted"/>
<dbReference type="SMART" id="SM00700">
    <property type="entry name" value="JHBP"/>
    <property type="match status" value="1"/>
</dbReference>
<dbReference type="PANTHER" id="PTHR11008">
    <property type="entry name" value="PROTEIN TAKEOUT-LIKE PROTEIN"/>
    <property type="match status" value="1"/>
</dbReference>
<organism evidence="1 2">
    <name type="scientific">Periplaneta americana</name>
    <name type="common">American cockroach</name>
    <name type="synonym">Blatta americana</name>
    <dbReference type="NCBI Taxonomy" id="6978"/>
    <lineage>
        <taxon>Eukaryota</taxon>
        <taxon>Metazoa</taxon>
        <taxon>Ecdysozoa</taxon>
        <taxon>Arthropoda</taxon>
        <taxon>Hexapoda</taxon>
        <taxon>Insecta</taxon>
        <taxon>Pterygota</taxon>
        <taxon>Neoptera</taxon>
        <taxon>Polyneoptera</taxon>
        <taxon>Dictyoptera</taxon>
        <taxon>Blattodea</taxon>
        <taxon>Blattoidea</taxon>
        <taxon>Blattidae</taxon>
        <taxon>Blattinae</taxon>
        <taxon>Periplaneta</taxon>
    </lineage>
</organism>
<dbReference type="Proteomes" id="UP001148838">
    <property type="component" value="Unassembled WGS sequence"/>
</dbReference>
<evidence type="ECO:0000313" key="2">
    <source>
        <dbReference type="Proteomes" id="UP001148838"/>
    </source>
</evidence>
<dbReference type="InterPro" id="IPR038606">
    <property type="entry name" value="To_sf"/>
</dbReference>
<dbReference type="InterPro" id="IPR010562">
    <property type="entry name" value="Haemolymph_juvenile_hormone-bd"/>
</dbReference>
<sequence>MEHHNIRAESLQYLRKIKKYREEGRSIFYMDDNDDDNDDNDDDERENVMIYGIPVTKSESLYEVNNTISKVTGAENFGQDVSVAHRLPSQKGETMFNLPPLDPFEMKELKLSDGQGRGQVNLTMRDVKLLGLKDAYLQNYSEIFVKWDQDSQIIRNAKLSHEHSLIHPSPTVKEMWKNINSMGLTKQKSQVEDTKFRLDSLNEHFTFPIPQPILKEETLFRNYILILYDFNTGHASFLFTIPQLTLLGTYNISEYILMLPISGTGNINITLDNMAIHGYRSLGGPPPLALLLLLSRQLPSLRPLYRCSRQVLGEIHPIPPAAAILVDKKFTIRYYISKEKINGVDHALLTSSAVHLDSKRMYIHLDNLFDGDKRLGDEIHKLLDENWKEVFYEITPHIAASIIEVFTGMMNGITKQIPYDLLAPETLS</sequence>
<dbReference type="Gene3D" id="3.15.10.30">
    <property type="entry name" value="Haemolymph juvenile hormone binding protein"/>
    <property type="match status" value="2"/>
</dbReference>
<gene>
    <name evidence="1" type="ORF">ANN_10256</name>
</gene>
<dbReference type="EMBL" id="JAJSOF020000005">
    <property type="protein sequence ID" value="KAJ4448242.1"/>
    <property type="molecule type" value="Genomic_DNA"/>
</dbReference>
<dbReference type="Pfam" id="PF06585">
    <property type="entry name" value="JHBP"/>
    <property type="match status" value="2"/>
</dbReference>